<dbReference type="HOGENOM" id="CLU_161841_1_0_9"/>
<reference evidence="1" key="1">
    <citation type="submission" date="2009-10" db="EMBL/GenBank/DDBJ databases">
        <title>Complete sequence of Bacillus selenitireducens MLS10.</title>
        <authorList>
            <consortium name="US DOE Joint Genome Institute"/>
            <person name="Lucas S."/>
            <person name="Copeland A."/>
            <person name="Lapidus A."/>
            <person name="Glavina del Rio T."/>
            <person name="Dalin E."/>
            <person name="Tice H."/>
            <person name="Bruce D."/>
            <person name="Goodwin L."/>
            <person name="Pitluck S."/>
            <person name="Sims D."/>
            <person name="Brettin T."/>
            <person name="Detter J.C."/>
            <person name="Han C."/>
            <person name="Larimer F."/>
            <person name="Land M."/>
            <person name="Hauser L."/>
            <person name="Kyrpides N."/>
            <person name="Ovchinnikova G."/>
            <person name="Stolz J."/>
        </authorList>
    </citation>
    <scope>NUCLEOTIDE SEQUENCE [LARGE SCALE GENOMIC DNA]</scope>
    <source>
        <strain evidence="1">MLS10</strain>
    </source>
</reference>
<gene>
    <name evidence="1" type="ordered locus">Bsel_2464</name>
</gene>
<accession>D6XWY9</accession>
<protein>
    <submittedName>
        <fullName evidence="1">Uncharacterized protein</fullName>
    </submittedName>
</protein>
<dbReference type="AlphaFoldDB" id="D6XWY9"/>
<evidence type="ECO:0000313" key="1">
    <source>
        <dbReference type="EMBL" id="ADH99965.1"/>
    </source>
</evidence>
<organism evidence="1 2">
    <name type="scientific">Bacillus selenitireducens (strain ATCC 700615 / DSM 15326 / MLS10)</name>
    <dbReference type="NCBI Taxonomy" id="439292"/>
    <lineage>
        <taxon>Bacteria</taxon>
        <taxon>Bacillati</taxon>
        <taxon>Bacillota</taxon>
        <taxon>Bacilli</taxon>
        <taxon>Bacillales</taxon>
        <taxon>Bacillaceae</taxon>
        <taxon>Salisediminibacterium</taxon>
    </lineage>
</organism>
<dbReference type="RefSeq" id="WP_013173387.1">
    <property type="nucleotide sequence ID" value="NC_014219.1"/>
</dbReference>
<dbReference type="OrthoDB" id="2990595at2"/>
<dbReference type="Proteomes" id="UP000000271">
    <property type="component" value="Chromosome"/>
</dbReference>
<keyword evidence="2" id="KW-1185">Reference proteome</keyword>
<evidence type="ECO:0000313" key="2">
    <source>
        <dbReference type="Proteomes" id="UP000000271"/>
    </source>
</evidence>
<name>D6XWY9_BACIE</name>
<proteinExistence type="predicted"/>
<sequence length="107" mass="12649">MTNEQWGYWRLKLEPVIMSKREEWQHLGHPNVTDQTVWSLFTERVDRKKDKPDTLHLHWLVQELMAMSINDYMTHLTIGALKGPDLFESGEALDLRSDREKSDQSPD</sequence>
<dbReference type="InterPro" id="IPR025716">
    <property type="entry name" value="Post-transcriptional_regulator"/>
</dbReference>
<dbReference type="EMBL" id="CP001791">
    <property type="protein sequence ID" value="ADH99965.1"/>
    <property type="molecule type" value="Genomic_DNA"/>
</dbReference>
<dbReference type="Pfam" id="PF13797">
    <property type="entry name" value="Post_transc_reg"/>
    <property type="match status" value="1"/>
</dbReference>
<dbReference type="KEGG" id="bse:Bsel_2464"/>
<dbReference type="STRING" id="439292.Bsel_2464"/>